<feature type="domain" description="Peptidase S1" evidence="9">
    <location>
        <begin position="44"/>
        <end position="293"/>
    </location>
</feature>
<dbReference type="PROSITE" id="PS00135">
    <property type="entry name" value="TRYPSIN_SER"/>
    <property type="match status" value="1"/>
</dbReference>
<dbReference type="GO" id="GO:0007586">
    <property type="term" value="P:digestion"/>
    <property type="evidence" value="ECO:0007669"/>
    <property type="project" value="UniProtKB-KW"/>
</dbReference>
<organism evidence="10">
    <name type="scientific">Nyssomyia neivai</name>
    <dbReference type="NCBI Taxonomy" id="330878"/>
    <lineage>
        <taxon>Eukaryota</taxon>
        <taxon>Metazoa</taxon>
        <taxon>Ecdysozoa</taxon>
        <taxon>Arthropoda</taxon>
        <taxon>Hexapoda</taxon>
        <taxon>Insecta</taxon>
        <taxon>Pterygota</taxon>
        <taxon>Neoptera</taxon>
        <taxon>Endopterygota</taxon>
        <taxon>Diptera</taxon>
        <taxon>Nematocera</taxon>
        <taxon>Psychodoidea</taxon>
        <taxon>Psychodidae</taxon>
        <taxon>Nyssomyia</taxon>
    </lineage>
</organism>
<keyword evidence="8" id="KW-0732">Signal</keyword>
<keyword evidence="1 7" id="KW-0645">Protease</keyword>
<keyword evidence="3 7" id="KW-0378">Hydrolase</keyword>
<evidence type="ECO:0000256" key="4">
    <source>
        <dbReference type="ARBA" id="ARBA00022825"/>
    </source>
</evidence>
<comment type="similarity">
    <text evidence="6">Belongs to the peptidase S1 family. CLIP subfamily.</text>
</comment>
<evidence type="ECO:0000259" key="9">
    <source>
        <dbReference type="PROSITE" id="PS50240"/>
    </source>
</evidence>
<dbReference type="PRINTS" id="PR00722">
    <property type="entry name" value="CHYMOTRYPSIN"/>
</dbReference>
<evidence type="ECO:0000256" key="7">
    <source>
        <dbReference type="RuleBase" id="RU363034"/>
    </source>
</evidence>
<evidence type="ECO:0000256" key="1">
    <source>
        <dbReference type="ARBA" id="ARBA00022670"/>
    </source>
</evidence>
<dbReference type="Pfam" id="PF00089">
    <property type="entry name" value="Trypsin"/>
    <property type="match status" value="1"/>
</dbReference>
<evidence type="ECO:0000256" key="3">
    <source>
        <dbReference type="ARBA" id="ARBA00022801"/>
    </source>
</evidence>
<dbReference type="InterPro" id="IPR050430">
    <property type="entry name" value="Peptidase_S1"/>
</dbReference>
<dbReference type="InterPro" id="IPR043504">
    <property type="entry name" value="Peptidase_S1_PA_chymotrypsin"/>
</dbReference>
<evidence type="ECO:0000256" key="8">
    <source>
        <dbReference type="SAM" id="SignalP"/>
    </source>
</evidence>
<evidence type="ECO:0000256" key="5">
    <source>
        <dbReference type="ARBA" id="ARBA00023157"/>
    </source>
</evidence>
<dbReference type="CDD" id="cd00190">
    <property type="entry name" value="Tryp_SPc"/>
    <property type="match status" value="1"/>
</dbReference>
<keyword evidence="2" id="KW-0222">Digestion</keyword>
<dbReference type="Gene3D" id="2.40.10.10">
    <property type="entry name" value="Trypsin-like serine proteases"/>
    <property type="match status" value="1"/>
</dbReference>
<evidence type="ECO:0000256" key="6">
    <source>
        <dbReference type="ARBA" id="ARBA00024195"/>
    </source>
</evidence>
<dbReference type="InterPro" id="IPR001314">
    <property type="entry name" value="Peptidase_S1A"/>
</dbReference>
<evidence type="ECO:0000313" key="10">
    <source>
        <dbReference type="EMBL" id="JAV08734.1"/>
    </source>
</evidence>
<keyword evidence="5" id="KW-1015">Disulfide bond</keyword>
<dbReference type="SMART" id="SM00020">
    <property type="entry name" value="Tryp_SPc"/>
    <property type="match status" value="1"/>
</dbReference>
<dbReference type="PROSITE" id="PS00134">
    <property type="entry name" value="TRYPSIN_HIS"/>
    <property type="match status" value="1"/>
</dbReference>
<protein>
    <submittedName>
        <fullName evidence="10">Putative trypsin-like serine protease</fullName>
    </submittedName>
</protein>
<dbReference type="GO" id="GO:0006508">
    <property type="term" value="P:proteolysis"/>
    <property type="evidence" value="ECO:0007669"/>
    <property type="project" value="UniProtKB-KW"/>
</dbReference>
<dbReference type="PANTHER" id="PTHR24276">
    <property type="entry name" value="POLYSERASE-RELATED"/>
    <property type="match status" value="1"/>
</dbReference>
<dbReference type="PROSITE" id="PS50240">
    <property type="entry name" value="TRYPSIN_DOM"/>
    <property type="match status" value="1"/>
</dbReference>
<keyword evidence="4 7" id="KW-0720">Serine protease</keyword>
<dbReference type="GO" id="GO:0004252">
    <property type="term" value="F:serine-type endopeptidase activity"/>
    <property type="evidence" value="ECO:0007669"/>
    <property type="project" value="InterPro"/>
</dbReference>
<name>A0A1L8DQT0_9DIPT</name>
<feature type="chain" id="PRO_5012928071" evidence="8">
    <location>
        <begin position="19"/>
        <end position="294"/>
    </location>
</feature>
<dbReference type="InterPro" id="IPR001254">
    <property type="entry name" value="Trypsin_dom"/>
</dbReference>
<dbReference type="InterPro" id="IPR018114">
    <property type="entry name" value="TRYPSIN_HIS"/>
</dbReference>
<dbReference type="InterPro" id="IPR033116">
    <property type="entry name" value="TRYPSIN_SER"/>
</dbReference>
<dbReference type="EMBL" id="GFDF01005350">
    <property type="protein sequence ID" value="JAV08734.1"/>
    <property type="molecule type" value="Transcribed_RNA"/>
</dbReference>
<dbReference type="AlphaFoldDB" id="A0A1L8DQT0"/>
<feature type="signal peptide" evidence="8">
    <location>
        <begin position="1"/>
        <end position="18"/>
    </location>
</feature>
<dbReference type="SUPFAM" id="SSF50494">
    <property type="entry name" value="Trypsin-like serine proteases"/>
    <property type="match status" value="1"/>
</dbReference>
<proteinExistence type="inferred from homology"/>
<reference evidence="10" key="1">
    <citation type="submission" date="2016-12" db="EMBL/GenBank/DDBJ databases">
        <title>An insight into the sialome and mialome of the sand fly, Nyssomyia neivai.</title>
        <authorList>
            <person name="Sebastian V."/>
            <person name="Goulart T.M."/>
            <person name="Oliveira W."/>
            <person name="Calvo E."/>
            <person name="Oliveira L.F."/>
            <person name="Pinto M.C."/>
            <person name="Rosselino A.M."/>
            <person name="Ribeiro J.M."/>
        </authorList>
    </citation>
    <scope>NUCLEOTIDE SEQUENCE</scope>
</reference>
<accession>A0A1L8DQT0</accession>
<dbReference type="PANTHER" id="PTHR24276:SF98">
    <property type="entry name" value="FI18310P1-RELATED"/>
    <property type="match status" value="1"/>
</dbReference>
<sequence>MNIIFGILLVVTCTVTLSATKDANSTVMKHRVSPKNFRNGTSKIVNGYQAQLYQFPYYLRLLGYRNEWQDLEDYNYECGAVLISLGWSITAAHCFYAQNYNGQMDFLEKFYVIAGTINRGDQHSNVQDRVIMSEYATPHRKYSHETLENDIGILKIPVPFLRTAHVNTIALPSYNFNIMDYVGEVAVASGFGLTSTNGPSSYDLQYAYLDVITRRECKETFIDIPQSAFCCKDSEYDSSICQGDSGGPITLYDVNNRITVVGVSSFTSEKCGVPPQGFTDVARFRPFIKEVTGL</sequence>
<evidence type="ECO:0000256" key="2">
    <source>
        <dbReference type="ARBA" id="ARBA00022757"/>
    </source>
</evidence>
<dbReference type="InterPro" id="IPR009003">
    <property type="entry name" value="Peptidase_S1_PA"/>
</dbReference>